<dbReference type="PANTHER" id="PTHR46503:SF1">
    <property type="entry name" value="INTER-ALPHA-TRYPSIN INHIBITOR HEAVY CHAIN-LIKE PROTEIN"/>
    <property type="match status" value="1"/>
</dbReference>
<feature type="transmembrane region" description="Helical" evidence="1">
    <location>
        <begin position="293"/>
        <end position="313"/>
    </location>
</feature>
<comment type="caution">
    <text evidence="2">The sequence shown here is derived from an EMBL/GenBank/DDBJ whole genome shotgun (WGS) entry which is preliminary data.</text>
</comment>
<dbReference type="EMBL" id="ASPP01009302">
    <property type="protein sequence ID" value="ETO24316.1"/>
    <property type="molecule type" value="Genomic_DNA"/>
</dbReference>
<dbReference type="OrthoDB" id="1729737at2759"/>
<organism evidence="2 3">
    <name type="scientific">Reticulomyxa filosa</name>
    <dbReference type="NCBI Taxonomy" id="46433"/>
    <lineage>
        <taxon>Eukaryota</taxon>
        <taxon>Sar</taxon>
        <taxon>Rhizaria</taxon>
        <taxon>Retaria</taxon>
        <taxon>Foraminifera</taxon>
        <taxon>Monothalamids</taxon>
        <taxon>Reticulomyxidae</taxon>
        <taxon>Reticulomyxa</taxon>
    </lineage>
</organism>
<protein>
    <submittedName>
        <fullName evidence="2">Uncharacterized protein</fullName>
    </submittedName>
</protein>
<keyword evidence="1" id="KW-1133">Transmembrane helix</keyword>
<dbReference type="Proteomes" id="UP000023152">
    <property type="component" value="Unassembled WGS sequence"/>
</dbReference>
<reference evidence="2 3" key="1">
    <citation type="journal article" date="2013" name="Curr. Biol.">
        <title>The Genome of the Foraminiferan Reticulomyxa filosa.</title>
        <authorList>
            <person name="Glockner G."/>
            <person name="Hulsmann N."/>
            <person name="Schleicher M."/>
            <person name="Noegel A.A."/>
            <person name="Eichinger L."/>
            <person name="Gallinger C."/>
            <person name="Pawlowski J."/>
            <person name="Sierra R."/>
            <person name="Euteneuer U."/>
            <person name="Pillet L."/>
            <person name="Moustafa A."/>
            <person name="Platzer M."/>
            <person name="Groth M."/>
            <person name="Szafranski K."/>
            <person name="Schliwa M."/>
        </authorList>
    </citation>
    <scope>NUCLEOTIDE SEQUENCE [LARGE SCALE GENOMIC DNA]</scope>
</reference>
<sequence>MLAKLGRGFSDIVSHRERIYQKIDHLLKMANTPVLTDVEVVCQESDVEMYPSPVPDLFEHGPVIAAIRYTKEDKKEDDKPDTIVVRGLDVQGNTQNIVANVVKTKLPVDKIFIKEKLDLLSAQAWFSEDQQVERQVVQTSVEHSLPTPFTSLIAFEARQEDLEKKGLLVDENQTNDGFDSIVKSKTWATVRNNKGTVSALAIGGTAIALAATAATFGDIQATFENIPVLDSGLPDMYFFKLDEQTTNKSKLLFFVVLPKQYSYCSCLCEVCSVRAMLCFLFVASTFFPSSSDLFRFFFFLIRFSFCVFAMLCYKLRLNTNKFISVEKANKVISYALKMSTIAQ</sequence>
<name>X6NEC4_RETFI</name>
<evidence type="ECO:0000313" key="3">
    <source>
        <dbReference type="Proteomes" id="UP000023152"/>
    </source>
</evidence>
<keyword evidence="3" id="KW-1185">Reference proteome</keyword>
<gene>
    <name evidence="2" type="ORF">RFI_12842</name>
</gene>
<evidence type="ECO:0000313" key="2">
    <source>
        <dbReference type="EMBL" id="ETO24316.1"/>
    </source>
</evidence>
<evidence type="ECO:0000256" key="1">
    <source>
        <dbReference type="SAM" id="Phobius"/>
    </source>
</evidence>
<proteinExistence type="predicted"/>
<keyword evidence="1" id="KW-0472">Membrane</keyword>
<dbReference type="PANTHER" id="PTHR46503">
    <property type="entry name" value="INTER-ALPHA-TRYPSIN INHIBITOR HEAVY CHAIN-LIKE PROTEIN"/>
    <property type="match status" value="1"/>
</dbReference>
<keyword evidence="1" id="KW-0812">Transmembrane</keyword>
<dbReference type="AlphaFoldDB" id="X6NEC4"/>
<accession>X6NEC4</accession>